<dbReference type="Pfam" id="PF03724">
    <property type="entry name" value="META"/>
    <property type="match status" value="1"/>
</dbReference>
<dbReference type="Gene3D" id="2.40.128.270">
    <property type="match status" value="1"/>
</dbReference>
<dbReference type="PROSITE" id="PS51257">
    <property type="entry name" value="PROKAR_LIPOPROTEIN"/>
    <property type="match status" value="1"/>
</dbReference>
<dbReference type="OrthoDB" id="880459at2"/>
<evidence type="ECO:0000313" key="3">
    <source>
        <dbReference type="EMBL" id="SHM60261.1"/>
    </source>
</evidence>
<dbReference type="RefSeq" id="WP_072974671.1">
    <property type="nucleotide sequence ID" value="NZ_FRBY01000005.1"/>
</dbReference>
<reference evidence="4" key="1">
    <citation type="submission" date="2016-11" db="EMBL/GenBank/DDBJ databases">
        <authorList>
            <person name="Varghese N."/>
            <person name="Submissions S."/>
        </authorList>
    </citation>
    <scope>NUCLEOTIDE SEQUENCE [LARGE SCALE GENOMIC DNA]</scope>
    <source>
        <strain evidence="4">DSM 1811</strain>
    </source>
</reference>
<dbReference type="PANTHER" id="PTHR35535:SF2">
    <property type="entry name" value="DUF306 DOMAIN-CONTAINING PROTEIN"/>
    <property type="match status" value="1"/>
</dbReference>
<keyword evidence="4" id="KW-1185">Reference proteome</keyword>
<dbReference type="STRING" id="29534.SAMN05444366_3644"/>
<dbReference type="InterPro" id="IPR005184">
    <property type="entry name" value="DUF306_Meta_HslJ"/>
</dbReference>
<gene>
    <name evidence="3" type="ORF">SAMN05444366_3644</name>
</gene>
<keyword evidence="3" id="KW-0346">Stress response</keyword>
<feature type="signal peptide" evidence="1">
    <location>
        <begin position="1"/>
        <end position="21"/>
    </location>
</feature>
<dbReference type="EMBL" id="FRBY01000005">
    <property type="protein sequence ID" value="SHM60261.1"/>
    <property type="molecule type" value="Genomic_DNA"/>
</dbReference>
<accession>A0A1M7K4Z9</accession>
<sequence length="145" mass="16133">MKKYTIAVVSVLTLLLTSCMASKEAKSTANIYDTTWELEYISGPRIAFEGLYPNKKPQITFDQKETKVYGNNGCNGYSAPYTLNGKSLTFGEPGPATMMFCEGGGEQQFLQQMKKITSYAIDKDGKLNLIEGDVPMMRFKKVAKQ</sequence>
<evidence type="ECO:0000313" key="4">
    <source>
        <dbReference type="Proteomes" id="UP000184121"/>
    </source>
</evidence>
<dbReference type="AlphaFoldDB" id="A0A1M7K4Z9"/>
<evidence type="ECO:0000259" key="2">
    <source>
        <dbReference type="Pfam" id="PF03724"/>
    </source>
</evidence>
<protein>
    <submittedName>
        <fullName evidence="3">Heat shock protein HslJ</fullName>
    </submittedName>
</protein>
<proteinExistence type="predicted"/>
<organism evidence="3 4">
    <name type="scientific">Flavobacterium saccharophilum</name>
    <dbReference type="NCBI Taxonomy" id="29534"/>
    <lineage>
        <taxon>Bacteria</taxon>
        <taxon>Pseudomonadati</taxon>
        <taxon>Bacteroidota</taxon>
        <taxon>Flavobacteriia</taxon>
        <taxon>Flavobacteriales</taxon>
        <taxon>Flavobacteriaceae</taxon>
        <taxon>Flavobacterium</taxon>
    </lineage>
</organism>
<dbReference type="InterPro" id="IPR038670">
    <property type="entry name" value="HslJ-like_sf"/>
</dbReference>
<name>A0A1M7K4Z9_9FLAO</name>
<evidence type="ECO:0000256" key="1">
    <source>
        <dbReference type="SAM" id="SignalP"/>
    </source>
</evidence>
<dbReference type="InterPro" id="IPR053147">
    <property type="entry name" value="Hsp_HslJ-like"/>
</dbReference>
<dbReference type="PANTHER" id="PTHR35535">
    <property type="entry name" value="HEAT SHOCK PROTEIN HSLJ"/>
    <property type="match status" value="1"/>
</dbReference>
<dbReference type="Proteomes" id="UP000184121">
    <property type="component" value="Unassembled WGS sequence"/>
</dbReference>
<feature type="domain" description="DUF306" evidence="2">
    <location>
        <begin position="29"/>
        <end position="139"/>
    </location>
</feature>
<feature type="chain" id="PRO_5012410046" evidence="1">
    <location>
        <begin position="22"/>
        <end position="145"/>
    </location>
</feature>
<keyword evidence="1" id="KW-0732">Signal</keyword>